<evidence type="ECO:0000313" key="2">
    <source>
        <dbReference type="EMBL" id="QDG52918.1"/>
    </source>
</evidence>
<dbReference type="EMBL" id="CP041186">
    <property type="protein sequence ID" value="QDG52918.1"/>
    <property type="molecule type" value="Genomic_DNA"/>
</dbReference>
<feature type="region of interest" description="Disordered" evidence="1">
    <location>
        <begin position="42"/>
        <end position="89"/>
    </location>
</feature>
<evidence type="ECO:0000256" key="1">
    <source>
        <dbReference type="SAM" id="MobiDB-lite"/>
    </source>
</evidence>
<feature type="region of interest" description="Disordered" evidence="1">
    <location>
        <begin position="196"/>
        <end position="253"/>
    </location>
</feature>
<reference evidence="2 3" key="1">
    <citation type="submission" date="2019-06" db="EMBL/GenBank/DDBJ databases">
        <title>Persicimonas caeni gen. nov., sp. nov., a predatory bacterium isolated from solar saltern.</title>
        <authorList>
            <person name="Wang S."/>
        </authorList>
    </citation>
    <scope>NUCLEOTIDE SEQUENCE [LARGE SCALE GENOMIC DNA]</scope>
    <source>
        <strain evidence="2 3">YN101</strain>
    </source>
</reference>
<proteinExistence type="predicted"/>
<accession>A0A5B8Y8N8</accession>
<keyword evidence="3" id="KW-1185">Reference proteome</keyword>
<dbReference type="PROSITE" id="PS51257">
    <property type="entry name" value="PROKAR_LIPOPROTEIN"/>
    <property type="match status" value="1"/>
</dbReference>
<feature type="compositionally biased region" description="Low complexity" evidence="1">
    <location>
        <begin position="44"/>
        <end position="66"/>
    </location>
</feature>
<dbReference type="Proteomes" id="UP000315995">
    <property type="component" value="Chromosome"/>
</dbReference>
<organism evidence="2 3">
    <name type="scientific">Persicimonas caeni</name>
    <dbReference type="NCBI Taxonomy" id="2292766"/>
    <lineage>
        <taxon>Bacteria</taxon>
        <taxon>Deltaproteobacteria</taxon>
        <taxon>Bradymonadales</taxon>
        <taxon>Bradymonadaceae</taxon>
        <taxon>Persicimonas</taxon>
    </lineage>
</organism>
<gene>
    <name evidence="2" type="ORF">FIV42_19880</name>
</gene>
<name>A0A4Y6PX59_PERCE</name>
<feature type="compositionally biased region" description="Basic and acidic residues" evidence="1">
    <location>
        <begin position="209"/>
        <end position="232"/>
    </location>
</feature>
<dbReference type="AlphaFoldDB" id="A0A4Y6PX59"/>
<evidence type="ECO:0000313" key="3">
    <source>
        <dbReference type="Proteomes" id="UP000315995"/>
    </source>
</evidence>
<dbReference type="OrthoDB" id="9788988at2"/>
<dbReference type="Gene3D" id="2.30.30.830">
    <property type="match status" value="1"/>
</dbReference>
<accession>A0A4Y6PX59</accession>
<protein>
    <submittedName>
        <fullName evidence="2">Pilus assembly protein PilP</fullName>
    </submittedName>
</protein>
<dbReference type="Pfam" id="PF04351">
    <property type="entry name" value="PilP"/>
    <property type="match status" value="1"/>
</dbReference>
<sequence>MDRKQVNTRSHNISSARATVVLLALLMLGTSGCEFLGLDGSGGQQAQNAQQAQNPGANQAAQQQAATASEKEEEEEYERPEYPDQVRRNPFLPDLEIFQPKEQLADGDVRPLEPLEKYGLGQLQLVAIISEVAVPKAMFLDPEGFGHVVKEGDRIGQNGGTIADIRDNEVEVREITDEEETQTRLTTLELANDELEVRQEEGLSDEEREALRRLLQTDEGRKAVQESFDRRAPGAAASERQQNTRRGGLPPRR</sequence>
<dbReference type="InterPro" id="IPR007446">
    <property type="entry name" value="PilP"/>
</dbReference>